<name>A0A0T9SWI4_YERAL</name>
<dbReference type="eggNOG" id="ENOG503022R">
    <property type="taxonomic scope" value="Bacteria"/>
</dbReference>
<protein>
    <submittedName>
        <fullName evidence="1">N-acetylglucosamine-binding protein A</fullName>
    </submittedName>
</protein>
<dbReference type="AlphaFoldDB" id="A0A0T9SWI4"/>
<dbReference type="EMBL" id="CQEJ01000001">
    <property type="protein sequence ID" value="CNK43444.1"/>
    <property type="molecule type" value="Genomic_DNA"/>
</dbReference>
<reference evidence="2 3" key="2">
    <citation type="submission" date="2015-03" db="EMBL/GenBank/DDBJ databases">
        <authorList>
            <consortium name="Pathogen Informatics"/>
            <person name="Murphy D."/>
        </authorList>
    </citation>
    <scope>NUCLEOTIDE SEQUENCE [LARGE SCALE GENOMIC DNA]</scope>
    <source>
        <strain evidence="2 3">IP08791</strain>
    </source>
</reference>
<dbReference type="EMBL" id="CQEH01000001">
    <property type="protein sequence ID" value="CNK47566.1"/>
    <property type="molecule type" value="Genomic_DNA"/>
</dbReference>
<sequence>MRKINKTLIAAILIFLMNIQSIPAAKNLLSIPPSHVPQRVQKIDYIHTPESANPPQFEVSNLQYSYRLTNGESYISFTLNSTELVSYYVHVINDENIIYHEVSGFSNHSSKNIALDLENMIAGDYVLVIEVYNNEKVSTRKTYPLIFK</sequence>
<evidence type="ECO:0000313" key="3">
    <source>
        <dbReference type="Proteomes" id="UP000038647"/>
    </source>
</evidence>
<accession>A0A0T9SWI4</accession>
<keyword evidence="3" id="KW-1185">Reference proteome</keyword>
<dbReference type="Proteomes" id="UP000038647">
    <property type="component" value="Unassembled WGS sequence"/>
</dbReference>
<dbReference type="RefSeq" id="WP_004704013.1">
    <property type="nucleotide sequence ID" value="NZ_CABHPY010000163.1"/>
</dbReference>
<dbReference type="Gene3D" id="2.60.40.2550">
    <property type="match status" value="1"/>
</dbReference>
<dbReference type="Proteomes" id="UP000041595">
    <property type="component" value="Unassembled WGS sequence"/>
</dbReference>
<evidence type="ECO:0000313" key="1">
    <source>
        <dbReference type="EMBL" id="CNK43444.1"/>
    </source>
</evidence>
<organism evidence="1 4">
    <name type="scientific">Yersinia aldovae</name>
    <dbReference type="NCBI Taxonomy" id="29483"/>
    <lineage>
        <taxon>Bacteria</taxon>
        <taxon>Pseudomonadati</taxon>
        <taxon>Pseudomonadota</taxon>
        <taxon>Gammaproteobacteria</taxon>
        <taxon>Enterobacterales</taxon>
        <taxon>Yersiniaceae</taxon>
        <taxon>Yersinia</taxon>
    </lineage>
</organism>
<dbReference type="OrthoDB" id="9943399at2"/>
<evidence type="ECO:0000313" key="2">
    <source>
        <dbReference type="EMBL" id="CNK47566.1"/>
    </source>
</evidence>
<proteinExistence type="predicted"/>
<evidence type="ECO:0000313" key="4">
    <source>
        <dbReference type="Proteomes" id="UP000041595"/>
    </source>
</evidence>
<gene>
    <name evidence="1" type="ORF">ERS137965_00045</name>
    <name evidence="2" type="ORF">ERS137966_00350</name>
</gene>
<reference evidence="1 4" key="1">
    <citation type="submission" date="2015-03" db="EMBL/GenBank/DDBJ databases">
        <authorList>
            <person name="Murphy D."/>
        </authorList>
    </citation>
    <scope>NUCLEOTIDE SEQUENCE [LARGE SCALE GENOMIC DNA]</scope>
    <source>
        <strain evidence="1 4">IP06005</strain>
    </source>
</reference>